<name>A0A0D3EQI6_9ORYZ</name>
<protein>
    <submittedName>
        <fullName evidence="1">Uncharacterized protein</fullName>
    </submittedName>
</protein>
<evidence type="ECO:0000313" key="1">
    <source>
        <dbReference type="EnsemblPlants" id="OBART01G20630.1"/>
    </source>
</evidence>
<dbReference type="STRING" id="65489.A0A0D3EQI6"/>
<dbReference type="PaxDb" id="65489-OBART01G20630.1"/>
<accession>A0A0D3EQI6</accession>
<evidence type="ECO:0000313" key="2">
    <source>
        <dbReference type="Proteomes" id="UP000026960"/>
    </source>
</evidence>
<dbReference type="Gramene" id="OBART01G20630.1">
    <property type="protein sequence ID" value="OBART01G20630.1"/>
    <property type="gene ID" value="OBART01G20630"/>
</dbReference>
<organism evidence="1">
    <name type="scientific">Oryza barthii</name>
    <dbReference type="NCBI Taxonomy" id="65489"/>
    <lineage>
        <taxon>Eukaryota</taxon>
        <taxon>Viridiplantae</taxon>
        <taxon>Streptophyta</taxon>
        <taxon>Embryophyta</taxon>
        <taxon>Tracheophyta</taxon>
        <taxon>Spermatophyta</taxon>
        <taxon>Magnoliopsida</taxon>
        <taxon>Liliopsida</taxon>
        <taxon>Poales</taxon>
        <taxon>Poaceae</taxon>
        <taxon>BOP clade</taxon>
        <taxon>Oryzoideae</taxon>
        <taxon>Oryzeae</taxon>
        <taxon>Oryzinae</taxon>
        <taxon>Oryza</taxon>
    </lineage>
</organism>
<proteinExistence type="predicted"/>
<reference evidence="1" key="1">
    <citation type="journal article" date="2009" name="Rice">
        <title>De Novo Next Generation Sequencing of Plant Genomes.</title>
        <authorList>
            <person name="Rounsley S."/>
            <person name="Marri P.R."/>
            <person name="Yu Y."/>
            <person name="He R."/>
            <person name="Sisneros N."/>
            <person name="Goicoechea J.L."/>
            <person name="Lee S.J."/>
            <person name="Angelova A."/>
            <person name="Kudrna D."/>
            <person name="Luo M."/>
            <person name="Affourtit J."/>
            <person name="Desany B."/>
            <person name="Knight J."/>
            <person name="Niazi F."/>
            <person name="Egholm M."/>
            <person name="Wing R.A."/>
        </authorList>
    </citation>
    <scope>NUCLEOTIDE SEQUENCE [LARGE SCALE GENOMIC DNA]</scope>
    <source>
        <strain evidence="1">cv. IRGC 105608</strain>
    </source>
</reference>
<dbReference type="EnsemblPlants" id="OBART01G20630.1">
    <property type="protein sequence ID" value="OBART01G20630.1"/>
    <property type="gene ID" value="OBART01G20630"/>
</dbReference>
<sequence length="156" mass="17145">MSSGTSSEPFTYGSSNSEEHQELIQILRRIATQIKGAFLAANMFARLLRANLDVKFWRYTLEFIRKAVEFQLLVCGEHSWDVSSDGPFHLCNSGYKTISGDSVKDGLRKITADDSVSFDRGLVYVAHHVALTGGRGTAALTGWLGGTAATQGGWWR</sequence>
<keyword evidence="2" id="KW-1185">Reference proteome</keyword>
<dbReference type="AlphaFoldDB" id="A0A0D3EQI6"/>
<dbReference type="Proteomes" id="UP000026960">
    <property type="component" value="Chromosome 1"/>
</dbReference>
<reference evidence="1" key="2">
    <citation type="submission" date="2015-03" db="UniProtKB">
        <authorList>
            <consortium name="EnsemblPlants"/>
        </authorList>
    </citation>
    <scope>IDENTIFICATION</scope>
</reference>
<dbReference type="HOGENOM" id="CLU_1689394_0_0_1"/>